<comment type="caution">
    <text evidence="2">The sequence shown here is derived from an EMBL/GenBank/DDBJ whole genome shotgun (WGS) entry which is preliminary data.</text>
</comment>
<sequence>MPTRKVNARDFILQVLAADGTTWIGIGALNKIAIKLDDSEETVDTTTFDSAGNAESEAMQRGAALDLEGFALMDPTTGAQDPGQARCEVLATQTGYNSLGSVRFRYPAQNTWKNWTAVFSVGEQGGGTNDKGSWKCSITRSGASTTTSAP</sequence>
<feature type="compositionally biased region" description="Polar residues" evidence="1">
    <location>
        <begin position="136"/>
        <end position="150"/>
    </location>
</feature>
<protein>
    <recommendedName>
        <fullName evidence="4">Phage tail tube protein</fullName>
    </recommendedName>
</protein>
<dbReference type="Proteomes" id="UP000517916">
    <property type="component" value="Unassembled WGS sequence"/>
</dbReference>
<name>A0ABR6BBA3_9PSEU</name>
<feature type="region of interest" description="Disordered" evidence="1">
    <location>
        <begin position="126"/>
        <end position="150"/>
    </location>
</feature>
<keyword evidence="3" id="KW-1185">Reference proteome</keyword>
<accession>A0ABR6BBA3</accession>
<organism evidence="2 3">
    <name type="scientific">Kutzneria viridogrisea</name>
    <dbReference type="NCBI Taxonomy" id="47990"/>
    <lineage>
        <taxon>Bacteria</taxon>
        <taxon>Bacillati</taxon>
        <taxon>Actinomycetota</taxon>
        <taxon>Actinomycetes</taxon>
        <taxon>Pseudonocardiales</taxon>
        <taxon>Pseudonocardiaceae</taxon>
        <taxon>Kutzneria</taxon>
    </lineage>
</organism>
<gene>
    <name evidence="2" type="ORF">BC739_001189</name>
</gene>
<evidence type="ECO:0000313" key="2">
    <source>
        <dbReference type="EMBL" id="MBA8923992.1"/>
    </source>
</evidence>
<reference evidence="2 3" key="1">
    <citation type="submission" date="2020-08" db="EMBL/GenBank/DDBJ databases">
        <title>Genomic Encyclopedia of Archaeal and Bacterial Type Strains, Phase II (KMG-II): from individual species to whole genera.</title>
        <authorList>
            <person name="Goeker M."/>
        </authorList>
    </citation>
    <scope>NUCLEOTIDE SEQUENCE [LARGE SCALE GENOMIC DNA]</scope>
    <source>
        <strain evidence="2 3">DSM 43850</strain>
    </source>
</reference>
<dbReference type="NCBIfam" id="NF047353">
    <property type="entry name" value="tube_lmo2291"/>
    <property type="match status" value="1"/>
</dbReference>
<evidence type="ECO:0000313" key="3">
    <source>
        <dbReference type="Proteomes" id="UP000517916"/>
    </source>
</evidence>
<dbReference type="RefSeq" id="WP_182836506.1">
    <property type="nucleotide sequence ID" value="NZ_BAAABQ010000065.1"/>
</dbReference>
<dbReference type="EMBL" id="JACJID010000001">
    <property type="protein sequence ID" value="MBA8923992.1"/>
    <property type="molecule type" value="Genomic_DNA"/>
</dbReference>
<evidence type="ECO:0008006" key="4">
    <source>
        <dbReference type="Google" id="ProtNLM"/>
    </source>
</evidence>
<evidence type="ECO:0000256" key="1">
    <source>
        <dbReference type="SAM" id="MobiDB-lite"/>
    </source>
</evidence>
<proteinExistence type="predicted"/>